<evidence type="ECO:0000313" key="1">
    <source>
        <dbReference type="EMBL" id="KHK90729.1"/>
    </source>
</evidence>
<dbReference type="Pfam" id="PF13618">
    <property type="entry name" value="Gluconate_2-dh3"/>
    <property type="match status" value="1"/>
</dbReference>
<sequence length="200" mass="22595">MTDPYPDYDVLDKRDTPSWNDKTREVVDQRMSLTESSHALDAAQLATLRRLVSRLTPQPEQRAPANTVAIVLQKIDANASDGYRLAGMPQVRECWCKGLDAIREEAIKRHGLPFADLDDETADALLRTIENGETSPEVWTDFSSKQFWTWRILPDVVSAHWSHPSLWSAMGFGGPASPRGYVRLDANRRDGWEAREETDG</sequence>
<dbReference type="AlphaFoldDB" id="A0A0B1ZNG8"/>
<keyword evidence="2" id="KW-1185">Reference proteome</keyword>
<proteinExistence type="predicted"/>
<dbReference type="EMBL" id="JTDI01000004">
    <property type="protein sequence ID" value="KHK90729.1"/>
    <property type="molecule type" value="Genomic_DNA"/>
</dbReference>
<dbReference type="RefSeq" id="WP_039285986.1">
    <property type="nucleotide sequence ID" value="NZ_JTDI01000004.1"/>
</dbReference>
<evidence type="ECO:0008006" key="3">
    <source>
        <dbReference type="Google" id="ProtNLM"/>
    </source>
</evidence>
<organism evidence="1 2">
    <name type="scientific">Novosphingobium malaysiense</name>
    <dbReference type="NCBI Taxonomy" id="1348853"/>
    <lineage>
        <taxon>Bacteria</taxon>
        <taxon>Pseudomonadati</taxon>
        <taxon>Pseudomonadota</taxon>
        <taxon>Alphaproteobacteria</taxon>
        <taxon>Sphingomonadales</taxon>
        <taxon>Sphingomonadaceae</taxon>
        <taxon>Novosphingobium</taxon>
    </lineage>
</organism>
<accession>A0A0B1ZNG8</accession>
<dbReference type="OrthoDB" id="9780765at2"/>
<gene>
    <name evidence="1" type="ORF">LK12_15570</name>
</gene>
<reference evidence="1 2" key="1">
    <citation type="submission" date="2014-10" db="EMBL/GenBank/DDBJ databases">
        <title>Genome sequence of Novosphingobium malaysiense MUSC 273(T).</title>
        <authorList>
            <person name="Lee L.-H."/>
        </authorList>
    </citation>
    <scope>NUCLEOTIDE SEQUENCE [LARGE SCALE GENOMIC DNA]</scope>
    <source>
        <strain evidence="1 2">MUSC 273</strain>
    </source>
</reference>
<protein>
    <recommendedName>
        <fullName evidence="3">Gluconate 2-dehydrogenase</fullName>
    </recommendedName>
</protein>
<evidence type="ECO:0000313" key="2">
    <source>
        <dbReference type="Proteomes" id="UP000031057"/>
    </source>
</evidence>
<dbReference type="Proteomes" id="UP000031057">
    <property type="component" value="Unassembled WGS sequence"/>
</dbReference>
<dbReference type="InterPro" id="IPR027056">
    <property type="entry name" value="Gluconate_2DH_su3"/>
</dbReference>
<name>A0A0B1ZNG8_9SPHN</name>
<dbReference type="STRING" id="1348853.LK12_15570"/>
<comment type="caution">
    <text evidence="1">The sequence shown here is derived from an EMBL/GenBank/DDBJ whole genome shotgun (WGS) entry which is preliminary data.</text>
</comment>